<reference evidence="2 3" key="1">
    <citation type="journal article" date="2014" name="Genome Announc.">
        <title>Draft genome sequence of Sclerotinia borealis, a psychrophilic plant pathogenic fungus.</title>
        <authorList>
            <person name="Mardanov A.V."/>
            <person name="Beletsky A.V."/>
            <person name="Kadnikov V.V."/>
            <person name="Ignatov A.N."/>
            <person name="Ravin N.V."/>
        </authorList>
    </citation>
    <scope>NUCLEOTIDE SEQUENCE [LARGE SCALE GENOMIC DNA]</scope>
    <source>
        <strain evidence="3">F-4157</strain>
    </source>
</reference>
<evidence type="ECO:0000313" key="3">
    <source>
        <dbReference type="Proteomes" id="UP000019487"/>
    </source>
</evidence>
<evidence type="ECO:0000256" key="1">
    <source>
        <dbReference type="SAM" id="MobiDB-lite"/>
    </source>
</evidence>
<gene>
    <name evidence="2" type="ORF">SBOR_4880</name>
</gene>
<comment type="caution">
    <text evidence="2">The sequence shown here is derived from an EMBL/GenBank/DDBJ whole genome shotgun (WGS) entry which is preliminary data.</text>
</comment>
<dbReference type="EMBL" id="AYSA01000227">
    <property type="protein sequence ID" value="ESZ94768.1"/>
    <property type="molecule type" value="Genomic_DNA"/>
</dbReference>
<keyword evidence="3" id="KW-1185">Reference proteome</keyword>
<accession>W9CFT4</accession>
<feature type="compositionally biased region" description="Polar residues" evidence="1">
    <location>
        <begin position="17"/>
        <end position="30"/>
    </location>
</feature>
<dbReference type="Proteomes" id="UP000019487">
    <property type="component" value="Unassembled WGS sequence"/>
</dbReference>
<proteinExistence type="predicted"/>
<name>W9CFT4_SCLBF</name>
<protein>
    <submittedName>
        <fullName evidence="2">Uncharacterized protein</fullName>
    </submittedName>
</protein>
<evidence type="ECO:0000313" key="2">
    <source>
        <dbReference type="EMBL" id="ESZ94768.1"/>
    </source>
</evidence>
<organism evidence="2 3">
    <name type="scientific">Sclerotinia borealis (strain F-4128)</name>
    <dbReference type="NCBI Taxonomy" id="1432307"/>
    <lineage>
        <taxon>Eukaryota</taxon>
        <taxon>Fungi</taxon>
        <taxon>Dikarya</taxon>
        <taxon>Ascomycota</taxon>
        <taxon>Pezizomycotina</taxon>
        <taxon>Leotiomycetes</taxon>
        <taxon>Helotiales</taxon>
        <taxon>Sclerotiniaceae</taxon>
        <taxon>Sclerotinia</taxon>
    </lineage>
</organism>
<dbReference type="OrthoDB" id="3552478at2759"/>
<sequence>MELSKSGSRNIPDEKSLASTKVHTSKSGSRTILGERKFPSPEDDAIMSDGNYTHDTNIYRPYCGLAPRVEAEEFPEDDTILSDENYTDADHTSDTTIRRPYIGLALEAPAPQRRYVPAPRRHQGVLDPKYVAEDAAFFARANRQYHQKIQEVVREDEMKNKEDMSATVDKWKSTLTAKTKAAPDVSKDPNFIDVFWDGERNEAC</sequence>
<dbReference type="AlphaFoldDB" id="W9CFT4"/>
<feature type="region of interest" description="Disordered" evidence="1">
    <location>
        <begin position="1"/>
        <end position="49"/>
    </location>
</feature>
<dbReference type="HOGENOM" id="CLU_1555014_0_0_1"/>